<dbReference type="Proteomes" id="UP000237347">
    <property type="component" value="Unassembled WGS sequence"/>
</dbReference>
<gene>
    <name evidence="2" type="ORF">CFP56_010184</name>
</gene>
<protein>
    <submittedName>
        <fullName evidence="2">Uncharacterized protein</fullName>
    </submittedName>
</protein>
<organism evidence="2 3">
    <name type="scientific">Quercus suber</name>
    <name type="common">Cork oak</name>
    <dbReference type="NCBI Taxonomy" id="58331"/>
    <lineage>
        <taxon>Eukaryota</taxon>
        <taxon>Viridiplantae</taxon>
        <taxon>Streptophyta</taxon>
        <taxon>Embryophyta</taxon>
        <taxon>Tracheophyta</taxon>
        <taxon>Spermatophyta</taxon>
        <taxon>Magnoliopsida</taxon>
        <taxon>eudicotyledons</taxon>
        <taxon>Gunneridae</taxon>
        <taxon>Pentapetalae</taxon>
        <taxon>rosids</taxon>
        <taxon>fabids</taxon>
        <taxon>Fagales</taxon>
        <taxon>Fagaceae</taxon>
        <taxon>Quercus</taxon>
    </lineage>
</organism>
<proteinExistence type="predicted"/>
<evidence type="ECO:0000256" key="1">
    <source>
        <dbReference type="SAM" id="MobiDB-lite"/>
    </source>
</evidence>
<dbReference type="AlphaFoldDB" id="A0AAW0L203"/>
<comment type="caution">
    <text evidence="2">The sequence shown here is derived from an EMBL/GenBank/DDBJ whole genome shotgun (WGS) entry which is preliminary data.</text>
</comment>
<sequence>MSLCMSPDTTNVVKIASSEAHLWLTTCVIERRVGLYIVTRKILVTIGIHLLPQKSCSEVERPARATKCPREIDGSEHKGPLPKANSKSLKLASQAMKKAAVPPR</sequence>
<evidence type="ECO:0000313" key="3">
    <source>
        <dbReference type="Proteomes" id="UP000237347"/>
    </source>
</evidence>
<evidence type="ECO:0000313" key="2">
    <source>
        <dbReference type="EMBL" id="KAK7844964.1"/>
    </source>
</evidence>
<feature type="compositionally biased region" description="Basic and acidic residues" evidence="1">
    <location>
        <begin position="62"/>
        <end position="79"/>
    </location>
</feature>
<keyword evidence="3" id="KW-1185">Reference proteome</keyword>
<dbReference type="EMBL" id="PKMF04000177">
    <property type="protein sequence ID" value="KAK7844964.1"/>
    <property type="molecule type" value="Genomic_DNA"/>
</dbReference>
<accession>A0AAW0L203</accession>
<feature type="region of interest" description="Disordered" evidence="1">
    <location>
        <begin position="62"/>
        <end position="104"/>
    </location>
</feature>
<name>A0AAW0L203_QUESU</name>
<reference evidence="2 3" key="1">
    <citation type="journal article" date="2018" name="Sci. Data">
        <title>The draft genome sequence of cork oak.</title>
        <authorList>
            <person name="Ramos A.M."/>
            <person name="Usie A."/>
            <person name="Barbosa P."/>
            <person name="Barros P.M."/>
            <person name="Capote T."/>
            <person name="Chaves I."/>
            <person name="Simoes F."/>
            <person name="Abreu I."/>
            <person name="Carrasquinho I."/>
            <person name="Faro C."/>
            <person name="Guimaraes J.B."/>
            <person name="Mendonca D."/>
            <person name="Nobrega F."/>
            <person name="Rodrigues L."/>
            <person name="Saibo N.J.M."/>
            <person name="Varela M.C."/>
            <person name="Egas C."/>
            <person name="Matos J."/>
            <person name="Miguel C.M."/>
            <person name="Oliveira M.M."/>
            <person name="Ricardo C.P."/>
            <person name="Goncalves S."/>
        </authorList>
    </citation>
    <scope>NUCLEOTIDE SEQUENCE [LARGE SCALE GENOMIC DNA]</scope>
    <source>
        <strain evidence="3">cv. HL8</strain>
    </source>
</reference>